<comment type="caution">
    <text evidence="1">The sequence shown here is derived from an EMBL/GenBank/DDBJ whole genome shotgun (WGS) entry which is preliminary data.</text>
</comment>
<name>M6G7Q4_9LEPT</name>
<protein>
    <submittedName>
        <fullName evidence="1">Uncharacterized protein</fullName>
    </submittedName>
</protein>
<organism evidence="1 2">
    <name type="scientific">Leptospira weilii str. 2006001855</name>
    <dbReference type="NCBI Taxonomy" id="996804"/>
    <lineage>
        <taxon>Bacteria</taxon>
        <taxon>Pseudomonadati</taxon>
        <taxon>Spirochaetota</taxon>
        <taxon>Spirochaetia</taxon>
        <taxon>Leptospirales</taxon>
        <taxon>Leptospiraceae</taxon>
        <taxon>Leptospira</taxon>
    </lineage>
</organism>
<sequence length="69" mass="8157">MHGKNKSSRSINGFKTFLLEIMSICSHILKKLKIKMTFPKPNWNIYYLTIKKIRIFKNNMKQLGALFPL</sequence>
<reference evidence="1 2" key="1">
    <citation type="submission" date="2013-01" db="EMBL/GenBank/DDBJ databases">
        <authorList>
            <person name="Harkins D.M."/>
            <person name="Durkin A.S."/>
            <person name="Brinkac L.M."/>
            <person name="Haft D.H."/>
            <person name="Selengut J.D."/>
            <person name="Sanka R."/>
            <person name="DePew J."/>
            <person name="Purushe J."/>
            <person name="Hospenthal D.R."/>
            <person name="Murray C.K."/>
            <person name="Pimentel G."/>
            <person name="Wasfy M."/>
            <person name="Vinetz J.M."/>
            <person name="Sutton G.G."/>
            <person name="Nierman W.C."/>
            <person name="Fouts D.E."/>
        </authorList>
    </citation>
    <scope>NUCLEOTIDE SEQUENCE [LARGE SCALE GENOMIC DNA]</scope>
    <source>
        <strain evidence="1 2">2006001855</strain>
    </source>
</reference>
<evidence type="ECO:0000313" key="2">
    <source>
        <dbReference type="Proteomes" id="UP000012101"/>
    </source>
</evidence>
<accession>M6G7Q4</accession>
<dbReference type="AlphaFoldDB" id="M6G7Q4"/>
<gene>
    <name evidence="1" type="ORF">LEP1GSC038_0947</name>
</gene>
<dbReference type="EMBL" id="AFJM02000001">
    <property type="protein sequence ID" value="EMM74966.1"/>
    <property type="molecule type" value="Genomic_DNA"/>
</dbReference>
<proteinExistence type="predicted"/>
<dbReference type="Proteomes" id="UP000012101">
    <property type="component" value="Unassembled WGS sequence"/>
</dbReference>
<evidence type="ECO:0000313" key="1">
    <source>
        <dbReference type="EMBL" id="EMM74966.1"/>
    </source>
</evidence>